<keyword evidence="2" id="KW-0238">DNA-binding</keyword>
<keyword evidence="6" id="KW-1185">Reference proteome</keyword>
<dbReference type="PANTHER" id="PTHR43537">
    <property type="entry name" value="TRANSCRIPTIONAL REGULATOR, GNTR FAMILY"/>
    <property type="match status" value="1"/>
</dbReference>
<dbReference type="SMART" id="SM00345">
    <property type="entry name" value="HTH_GNTR"/>
    <property type="match status" value="1"/>
</dbReference>
<dbReference type="Gene3D" id="1.10.10.10">
    <property type="entry name" value="Winged helix-like DNA-binding domain superfamily/Winged helix DNA-binding domain"/>
    <property type="match status" value="1"/>
</dbReference>
<organism evidence="5 6">
    <name type="scientific">Lentzea tibetensis</name>
    <dbReference type="NCBI Taxonomy" id="2591470"/>
    <lineage>
        <taxon>Bacteria</taxon>
        <taxon>Bacillati</taxon>
        <taxon>Actinomycetota</taxon>
        <taxon>Actinomycetes</taxon>
        <taxon>Pseudonocardiales</taxon>
        <taxon>Pseudonocardiaceae</taxon>
        <taxon>Lentzea</taxon>
    </lineage>
</organism>
<dbReference type="PROSITE" id="PS50949">
    <property type="entry name" value="HTH_GNTR"/>
    <property type="match status" value="1"/>
</dbReference>
<dbReference type="PANTHER" id="PTHR43537:SF24">
    <property type="entry name" value="GLUCONATE OPERON TRANSCRIPTIONAL REPRESSOR"/>
    <property type="match status" value="1"/>
</dbReference>
<dbReference type="CDD" id="cd07377">
    <property type="entry name" value="WHTH_GntR"/>
    <property type="match status" value="1"/>
</dbReference>
<accession>A0A563EXI8</accession>
<dbReference type="GO" id="GO:0003700">
    <property type="term" value="F:DNA-binding transcription factor activity"/>
    <property type="evidence" value="ECO:0007669"/>
    <property type="project" value="InterPro"/>
</dbReference>
<dbReference type="InterPro" id="IPR008920">
    <property type="entry name" value="TF_FadR/GntR_C"/>
</dbReference>
<evidence type="ECO:0000313" key="6">
    <source>
        <dbReference type="Proteomes" id="UP000316639"/>
    </source>
</evidence>
<dbReference type="SUPFAM" id="SSF46785">
    <property type="entry name" value="Winged helix' DNA-binding domain"/>
    <property type="match status" value="1"/>
</dbReference>
<dbReference type="SMART" id="SM00895">
    <property type="entry name" value="FCD"/>
    <property type="match status" value="1"/>
</dbReference>
<gene>
    <name evidence="5" type="ORF">FKR81_11800</name>
</gene>
<dbReference type="Gene3D" id="1.20.120.530">
    <property type="entry name" value="GntR ligand-binding domain-like"/>
    <property type="match status" value="1"/>
</dbReference>
<keyword evidence="1" id="KW-0805">Transcription regulation</keyword>
<evidence type="ECO:0000256" key="1">
    <source>
        <dbReference type="ARBA" id="ARBA00023015"/>
    </source>
</evidence>
<dbReference type="PRINTS" id="PR00035">
    <property type="entry name" value="HTHGNTR"/>
</dbReference>
<evidence type="ECO:0000313" key="5">
    <source>
        <dbReference type="EMBL" id="TWP52363.1"/>
    </source>
</evidence>
<dbReference type="Pfam" id="PF00392">
    <property type="entry name" value="GntR"/>
    <property type="match status" value="1"/>
</dbReference>
<dbReference type="SUPFAM" id="SSF48008">
    <property type="entry name" value="GntR ligand-binding domain-like"/>
    <property type="match status" value="1"/>
</dbReference>
<dbReference type="OrthoDB" id="3367236at2"/>
<dbReference type="Pfam" id="PF07729">
    <property type="entry name" value="FCD"/>
    <property type="match status" value="1"/>
</dbReference>
<comment type="caution">
    <text evidence="5">The sequence shown here is derived from an EMBL/GenBank/DDBJ whole genome shotgun (WGS) entry which is preliminary data.</text>
</comment>
<evidence type="ECO:0000259" key="4">
    <source>
        <dbReference type="PROSITE" id="PS50949"/>
    </source>
</evidence>
<sequence length="215" mass="23203">MYDRVGAPPASRTDFVLESIKEAILNGTLPPGQALVESELATSLGVSKTPVREALKTLAGSGLVMMSPYKGASVRTVDAAMANSVYDVRMLMEPEALRRAIMLKASFSHARETLTQPRTDLAKLSLANRSFHRALYVGCGNPLMISILDGLRDQAALITVAGWGICPTWDDEAAEHHAILAAAEQGKSDLAAELLRSHIQTFADRVIEELPHGIR</sequence>
<feature type="domain" description="HTH gntR-type" evidence="4">
    <location>
        <begin position="10"/>
        <end position="77"/>
    </location>
</feature>
<dbReference type="EMBL" id="VOBR01000006">
    <property type="protein sequence ID" value="TWP52363.1"/>
    <property type="molecule type" value="Genomic_DNA"/>
</dbReference>
<keyword evidence="3" id="KW-0804">Transcription</keyword>
<proteinExistence type="predicted"/>
<evidence type="ECO:0000256" key="3">
    <source>
        <dbReference type="ARBA" id="ARBA00023163"/>
    </source>
</evidence>
<dbReference type="Proteomes" id="UP000316639">
    <property type="component" value="Unassembled WGS sequence"/>
</dbReference>
<dbReference type="InterPro" id="IPR036390">
    <property type="entry name" value="WH_DNA-bd_sf"/>
</dbReference>
<dbReference type="InterPro" id="IPR011711">
    <property type="entry name" value="GntR_C"/>
</dbReference>
<dbReference type="InterPro" id="IPR000524">
    <property type="entry name" value="Tscrpt_reg_HTH_GntR"/>
</dbReference>
<reference evidence="5 6" key="1">
    <citation type="submission" date="2019-07" db="EMBL/GenBank/DDBJ databases">
        <title>Lentzea xizangensis sp. nov., isolated from Qinghai-Tibetan Plateau Soils.</title>
        <authorList>
            <person name="Huang J."/>
        </authorList>
    </citation>
    <scope>NUCLEOTIDE SEQUENCE [LARGE SCALE GENOMIC DNA]</scope>
    <source>
        <strain evidence="5 6">FXJ1.1311</strain>
    </source>
</reference>
<evidence type="ECO:0000256" key="2">
    <source>
        <dbReference type="ARBA" id="ARBA00023125"/>
    </source>
</evidence>
<dbReference type="GO" id="GO:0003677">
    <property type="term" value="F:DNA binding"/>
    <property type="evidence" value="ECO:0007669"/>
    <property type="project" value="UniProtKB-KW"/>
</dbReference>
<dbReference type="InterPro" id="IPR036388">
    <property type="entry name" value="WH-like_DNA-bd_sf"/>
</dbReference>
<dbReference type="AlphaFoldDB" id="A0A563EXI8"/>
<name>A0A563EXI8_9PSEU</name>
<protein>
    <submittedName>
        <fullName evidence="5">GntR family transcriptional regulator</fullName>
    </submittedName>
</protein>